<dbReference type="Pfam" id="PF16990">
    <property type="entry name" value="CBM_35"/>
    <property type="match status" value="1"/>
</dbReference>
<comment type="caution">
    <text evidence="5">The sequence shown here is derived from an EMBL/GenBank/DDBJ whole genome shotgun (WGS) entry which is preliminary data.</text>
</comment>
<feature type="signal peptide" evidence="3">
    <location>
        <begin position="1"/>
        <end position="33"/>
    </location>
</feature>
<evidence type="ECO:0000313" key="5">
    <source>
        <dbReference type="EMBL" id="MCP2163476.1"/>
    </source>
</evidence>
<dbReference type="PROSITE" id="PS00659">
    <property type="entry name" value="GLYCOSYL_HYDROL_F5"/>
    <property type="match status" value="1"/>
</dbReference>
<dbReference type="InterPro" id="IPR008979">
    <property type="entry name" value="Galactose-bd-like_sf"/>
</dbReference>
<dbReference type="Gene3D" id="3.20.20.80">
    <property type="entry name" value="Glycosidases"/>
    <property type="match status" value="1"/>
</dbReference>
<protein>
    <submittedName>
        <fullName evidence="5">Carbohydrate binding module (Family 35)</fullName>
    </submittedName>
</protein>
<dbReference type="AlphaFoldDB" id="A0AAE3KD01"/>
<dbReference type="GO" id="GO:0005975">
    <property type="term" value="P:carbohydrate metabolic process"/>
    <property type="evidence" value="ECO:0007669"/>
    <property type="project" value="InterPro"/>
</dbReference>
<dbReference type="GO" id="GO:0004553">
    <property type="term" value="F:hydrolase activity, hydrolyzing O-glycosyl compounds"/>
    <property type="evidence" value="ECO:0007669"/>
    <property type="project" value="InterPro"/>
</dbReference>
<dbReference type="SUPFAM" id="SSF51445">
    <property type="entry name" value="(Trans)glycosidases"/>
    <property type="match status" value="1"/>
</dbReference>
<dbReference type="InterPro" id="IPR017853">
    <property type="entry name" value="GH"/>
</dbReference>
<keyword evidence="3" id="KW-0732">Signal</keyword>
<name>A0AAE3KD01_9PSEU</name>
<keyword evidence="1" id="KW-0378">Hydrolase</keyword>
<dbReference type="SUPFAM" id="SSF49785">
    <property type="entry name" value="Galactose-binding domain-like"/>
    <property type="match status" value="1"/>
</dbReference>
<accession>A0AAE3KD01</accession>
<dbReference type="InterPro" id="IPR018087">
    <property type="entry name" value="Glyco_hydro_5_CS"/>
</dbReference>
<evidence type="ECO:0000256" key="1">
    <source>
        <dbReference type="ARBA" id="ARBA00022801"/>
    </source>
</evidence>
<proteinExistence type="predicted"/>
<organism evidence="5 6">
    <name type="scientific">Goodfellowiella coeruleoviolacea</name>
    <dbReference type="NCBI Taxonomy" id="334858"/>
    <lineage>
        <taxon>Bacteria</taxon>
        <taxon>Bacillati</taxon>
        <taxon>Actinomycetota</taxon>
        <taxon>Actinomycetes</taxon>
        <taxon>Pseudonocardiales</taxon>
        <taxon>Pseudonocardiaceae</taxon>
        <taxon>Goodfellowiella</taxon>
    </lineage>
</organism>
<gene>
    <name evidence="5" type="ORF">LX83_000316</name>
</gene>
<reference evidence="5" key="1">
    <citation type="submission" date="2022-06" db="EMBL/GenBank/DDBJ databases">
        <title>Genomic Encyclopedia of Archaeal and Bacterial Type Strains, Phase II (KMG-II): from individual species to whole genera.</title>
        <authorList>
            <person name="Goeker M."/>
        </authorList>
    </citation>
    <scope>NUCLEOTIDE SEQUENCE</scope>
    <source>
        <strain evidence="5">DSM 43935</strain>
    </source>
</reference>
<dbReference type="Proteomes" id="UP001206128">
    <property type="component" value="Unassembled WGS sequence"/>
</dbReference>
<dbReference type="PROSITE" id="PS51175">
    <property type="entry name" value="CBM6"/>
    <property type="match status" value="1"/>
</dbReference>
<keyword evidence="6" id="KW-1185">Reference proteome</keyword>
<evidence type="ECO:0000256" key="2">
    <source>
        <dbReference type="ARBA" id="ARBA00023295"/>
    </source>
</evidence>
<dbReference type="EMBL" id="JAMTCK010000001">
    <property type="protein sequence ID" value="MCP2163476.1"/>
    <property type="molecule type" value="Genomic_DNA"/>
</dbReference>
<keyword evidence="2" id="KW-0326">Glycosidase</keyword>
<feature type="domain" description="CBM6" evidence="4">
    <location>
        <begin position="439"/>
        <end position="572"/>
    </location>
</feature>
<dbReference type="Gene3D" id="2.60.120.260">
    <property type="entry name" value="Galactose-binding domain-like"/>
    <property type="match status" value="1"/>
</dbReference>
<sequence length="572" mass="60676">MPKPTLRAAFAVPALATALAAALAVAPALPASAAGHTLVVNAGAPFRPVTHVASGGLYALAENNRPADTTLLPLRMHTLTQPPPGVGQRPNGQPPGGDALLVAPQADRVGAAQVIRMPDIYPDFPYKWVSWDDWLSKVDRMVSARLAATSVSNVVAWEIWNEPDWTWNTAAAGDFNAGWVRTVQRIRTRDTVTPVAGPGYASWDANRMRAFLTTARASNALPDIVVWHELGHSSASIASHVAAYRSIEASLGISPRRVFINEYAATDEVDVPGRVTNYLAKLERAGVWAADRAFWYEYGTVNGLVTNNTQPTGSWWLYKWYGDMAGSMVTTTPPAQTGLDGFASYDSTRRRVDVVFGDEAGGNAVRITGLGALGGTVRVTLEATPASGRFTAVTAPTTIATSTHTVTNGEITVPVANMTATSAYHLVVEPTSGVPAYQQRYEAENASVFRAERLSAASASNGGYVGRIDNTGDPRSQSYVDFVVAVPQARAYTMTIGYANGTGVTATQGLAYNGGAWSTVSYPPTGSWGQFGATVTTTVTLKAGYNTIRLAKGAPYFSGGTGYAELDYLQLT</sequence>
<evidence type="ECO:0000313" key="6">
    <source>
        <dbReference type="Proteomes" id="UP001206128"/>
    </source>
</evidence>
<dbReference type="GO" id="GO:0030246">
    <property type="term" value="F:carbohydrate binding"/>
    <property type="evidence" value="ECO:0007669"/>
    <property type="project" value="InterPro"/>
</dbReference>
<dbReference type="InterPro" id="IPR005084">
    <property type="entry name" value="CBM6"/>
</dbReference>
<feature type="chain" id="PRO_5042042886" evidence="3">
    <location>
        <begin position="34"/>
        <end position="572"/>
    </location>
</feature>
<evidence type="ECO:0000259" key="4">
    <source>
        <dbReference type="PROSITE" id="PS51175"/>
    </source>
</evidence>
<dbReference type="RefSeq" id="WP_253766158.1">
    <property type="nucleotide sequence ID" value="NZ_JAMTCK010000001.1"/>
</dbReference>
<evidence type="ECO:0000256" key="3">
    <source>
        <dbReference type="SAM" id="SignalP"/>
    </source>
</evidence>